<evidence type="ECO:0000259" key="1">
    <source>
        <dbReference type="Pfam" id="PF01966"/>
    </source>
</evidence>
<dbReference type="Pfam" id="PF01966">
    <property type="entry name" value="HD"/>
    <property type="match status" value="1"/>
</dbReference>
<organism evidence="2 3">
    <name type="scientific">Marinobacterium stanieri</name>
    <dbReference type="NCBI Taxonomy" id="49186"/>
    <lineage>
        <taxon>Bacteria</taxon>
        <taxon>Pseudomonadati</taxon>
        <taxon>Pseudomonadota</taxon>
        <taxon>Gammaproteobacteria</taxon>
        <taxon>Oceanospirillales</taxon>
        <taxon>Oceanospirillaceae</taxon>
        <taxon>Marinobacterium</taxon>
    </lineage>
</organism>
<name>A0A1N6T9Y9_9GAMM</name>
<dbReference type="AlphaFoldDB" id="A0A1N6T9Y9"/>
<keyword evidence="3" id="KW-1185">Reference proteome</keyword>
<accession>A0A1N6T9Y9</accession>
<dbReference type="PANTHER" id="PTHR40202">
    <property type="match status" value="1"/>
</dbReference>
<dbReference type="EMBL" id="FTMN01000005">
    <property type="protein sequence ID" value="SIQ50047.1"/>
    <property type="molecule type" value="Genomic_DNA"/>
</dbReference>
<dbReference type="eggNOG" id="COG4341">
    <property type="taxonomic scope" value="Bacteria"/>
</dbReference>
<dbReference type="Gene3D" id="1.10.3210.10">
    <property type="entry name" value="Hypothetical protein af1432"/>
    <property type="match status" value="1"/>
</dbReference>
<gene>
    <name evidence="2" type="ORF">SAMN05421647_105201</name>
</gene>
<dbReference type="Proteomes" id="UP000186895">
    <property type="component" value="Unassembled WGS sequence"/>
</dbReference>
<sequence length="180" mass="20190">MMEKESILAEIEQLYADMGRNTYGEGITQTEHGVQCAELACRAGESPALVTAALLHDIGHLLEEISTEHGNFRHDKVGADYLLPLFGAEVAEPVRLHAQAKRYLCTVEEGYFESLSAASVHSLKYQGGLMTEAEVEQFRQQPQFEAAIKLRRWDDAGKDPELASLPFERYREYMQVSLLA</sequence>
<evidence type="ECO:0000313" key="2">
    <source>
        <dbReference type="EMBL" id="SIQ50047.1"/>
    </source>
</evidence>
<dbReference type="PANTHER" id="PTHR40202:SF1">
    <property type="entry name" value="HD DOMAIN-CONTAINING PROTEIN"/>
    <property type="match status" value="1"/>
</dbReference>
<reference evidence="2 3" key="1">
    <citation type="submission" date="2017-01" db="EMBL/GenBank/DDBJ databases">
        <authorList>
            <person name="Mah S.A."/>
            <person name="Swanson W.J."/>
            <person name="Moy G.W."/>
            <person name="Vacquier V.D."/>
        </authorList>
    </citation>
    <scope>NUCLEOTIDE SEQUENCE [LARGE SCALE GENOMIC DNA]</scope>
    <source>
        <strain evidence="2 3">DSM 7027</strain>
    </source>
</reference>
<dbReference type="SUPFAM" id="SSF109604">
    <property type="entry name" value="HD-domain/PDEase-like"/>
    <property type="match status" value="1"/>
</dbReference>
<dbReference type="InterPro" id="IPR052567">
    <property type="entry name" value="OP_Dioxygenase"/>
</dbReference>
<dbReference type="RefSeq" id="WP_076463061.1">
    <property type="nucleotide sequence ID" value="NZ_FTMN01000005.1"/>
</dbReference>
<feature type="domain" description="HD" evidence="1">
    <location>
        <begin position="31"/>
        <end position="101"/>
    </location>
</feature>
<evidence type="ECO:0000313" key="3">
    <source>
        <dbReference type="Proteomes" id="UP000186895"/>
    </source>
</evidence>
<protein>
    <submittedName>
        <fullName evidence="2">Phosphonate degradation operons associated HDIG domain protein</fullName>
    </submittedName>
</protein>
<proteinExistence type="predicted"/>
<dbReference type="InterPro" id="IPR006674">
    <property type="entry name" value="HD_domain"/>
</dbReference>
<dbReference type="STRING" id="49186.SAMN05421647_105201"/>